<gene>
    <name evidence="7" type="ORF">EV659_10848</name>
</gene>
<organism evidence="7 8">
    <name type="scientific">Rhodothalassium salexigens DSM 2132</name>
    <dbReference type="NCBI Taxonomy" id="1188247"/>
    <lineage>
        <taxon>Bacteria</taxon>
        <taxon>Pseudomonadati</taxon>
        <taxon>Pseudomonadota</taxon>
        <taxon>Alphaproteobacteria</taxon>
        <taxon>Rhodothalassiales</taxon>
        <taxon>Rhodothalassiaceae</taxon>
        <taxon>Rhodothalassium</taxon>
    </lineage>
</organism>
<feature type="compositionally biased region" description="Basic and acidic residues" evidence="5">
    <location>
        <begin position="1037"/>
        <end position="1054"/>
    </location>
</feature>
<keyword evidence="2" id="KW-0378">Hydrolase</keyword>
<dbReference type="SUPFAM" id="SSF52540">
    <property type="entry name" value="P-loop containing nucleoside triphosphate hydrolases"/>
    <property type="match status" value="2"/>
</dbReference>
<keyword evidence="8" id="KW-1185">Reference proteome</keyword>
<evidence type="ECO:0000256" key="4">
    <source>
        <dbReference type="ARBA" id="ARBA00022840"/>
    </source>
</evidence>
<dbReference type="Gene3D" id="3.40.50.300">
    <property type="entry name" value="P-loop containing nucleotide triphosphate hydrolases"/>
    <property type="match status" value="2"/>
</dbReference>
<dbReference type="InterPro" id="IPR027417">
    <property type="entry name" value="P-loop_NTPase"/>
</dbReference>
<evidence type="ECO:0000256" key="2">
    <source>
        <dbReference type="ARBA" id="ARBA00022801"/>
    </source>
</evidence>
<keyword evidence="3 7" id="KW-0347">Helicase</keyword>
<dbReference type="GO" id="GO:0005524">
    <property type="term" value="F:ATP binding"/>
    <property type="evidence" value="ECO:0007669"/>
    <property type="project" value="UniProtKB-KW"/>
</dbReference>
<dbReference type="InterPro" id="IPR050699">
    <property type="entry name" value="RNA-DNA_Helicase"/>
</dbReference>
<dbReference type="PROSITE" id="PS51194">
    <property type="entry name" value="HELICASE_CTER"/>
    <property type="match status" value="1"/>
</dbReference>
<reference evidence="7 8" key="1">
    <citation type="submission" date="2019-03" db="EMBL/GenBank/DDBJ databases">
        <title>Genomic Encyclopedia of Type Strains, Phase IV (KMG-IV): sequencing the most valuable type-strain genomes for metagenomic binning, comparative biology and taxonomic classification.</title>
        <authorList>
            <person name="Goeker M."/>
        </authorList>
    </citation>
    <scope>NUCLEOTIDE SEQUENCE [LARGE SCALE GENOMIC DNA]</scope>
    <source>
        <strain evidence="7 8">DSM 2132</strain>
    </source>
</reference>
<protein>
    <submittedName>
        <fullName evidence="7">ATP-dependent RNA helicase SUPV3L1/SUV3</fullName>
    </submittedName>
</protein>
<feature type="compositionally biased region" description="Low complexity" evidence="5">
    <location>
        <begin position="1009"/>
        <end position="1026"/>
    </location>
</feature>
<evidence type="ECO:0000313" key="8">
    <source>
        <dbReference type="Proteomes" id="UP000295399"/>
    </source>
</evidence>
<dbReference type="GO" id="GO:0004386">
    <property type="term" value="F:helicase activity"/>
    <property type="evidence" value="ECO:0007669"/>
    <property type="project" value="UniProtKB-KW"/>
</dbReference>
<keyword evidence="1" id="KW-0547">Nucleotide-binding</keyword>
<dbReference type="PANTHER" id="PTHR12131">
    <property type="entry name" value="ATP-DEPENDENT RNA AND DNA HELICASE"/>
    <property type="match status" value="1"/>
</dbReference>
<dbReference type="InParanoid" id="A0A4R2PCQ2"/>
<feature type="compositionally biased region" description="Basic and acidic residues" evidence="5">
    <location>
        <begin position="997"/>
        <end position="1007"/>
    </location>
</feature>
<feature type="domain" description="Helicase C-terminal" evidence="6">
    <location>
        <begin position="117"/>
        <end position="308"/>
    </location>
</feature>
<accession>A0A4R2PCQ2</accession>
<dbReference type="Pfam" id="PF22527">
    <property type="entry name" value="DEXQc_Suv3"/>
    <property type="match status" value="1"/>
</dbReference>
<feature type="compositionally biased region" description="Gly residues" evidence="5">
    <location>
        <begin position="1027"/>
        <end position="1036"/>
    </location>
</feature>
<dbReference type="Proteomes" id="UP000295399">
    <property type="component" value="Unassembled WGS sequence"/>
</dbReference>
<dbReference type="AlphaFoldDB" id="A0A4R2PCQ2"/>
<name>A0A4R2PCQ2_RHOSA</name>
<comment type="caution">
    <text evidence="7">The sequence shown here is derived from an EMBL/GenBank/DDBJ whole genome shotgun (WGS) entry which is preliminary data.</text>
</comment>
<evidence type="ECO:0000256" key="5">
    <source>
        <dbReference type="SAM" id="MobiDB-lite"/>
    </source>
</evidence>
<feature type="compositionally biased region" description="Low complexity" evidence="5">
    <location>
        <begin position="890"/>
        <end position="964"/>
    </location>
</feature>
<proteinExistence type="predicted"/>
<dbReference type="InterPro" id="IPR001650">
    <property type="entry name" value="Helicase_C-like"/>
</dbReference>
<feature type="compositionally biased region" description="Low complexity" evidence="5">
    <location>
        <begin position="824"/>
        <end position="867"/>
    </location>
</feature>
<dbReference type="SMART" id="SM00490">
    <property type="entry name" value="HELICc"/>
    <property type="match status" value="1"/>
</dbReference>
<keyword evidence="4" id="KW-0067">ATP-binding</keyword>
<evidence type="ECO:0000259" key="6">
    <source>
        <dbReference type="PROSITE" id="PS51194"/>
    </source>
</evidence>
<dbReference type="PANTHER" id="PTHR12131:SF1">
    <property type="entry name" value="ATP-DEPENDENT RNA HELICASE SUPV3L1, MITOCHONDRIAL-RELATED"/>
    <property type="match status" value="1"/>
</dbReference>
<dbReference type="RefSeq" id="WP_165878847.1">
    <property type="nucleotide sequence ID" value="NZ_JACIGF010000008.1"/>
</dbReference>
<dbReference type="GO" id="GO:0016787">
    <property type="term" value="F:hydrolase activity"/>
    <property type="evidence" value="ECO:0007669"/>
    <property type="project" value="UniProtKB-KW"/>
</dbReference>
<sequence>MMAETGRLAAVLGPTNTGKTHYAVERMLGYESGMIGFPLRLLAREIYDKVVALRGPTRVALITGEEKIVPDRPAYWICTVESMPVEKDVAFLAVDEVQLAADDQRGHIFTDRLLRARGRDETLFLGSESMRGVLKALLPSIEFVSRQRLSSLIYVKPRKLHRLPRRTAVVGFSAETVYGLGELVRRGRGGAAVVMGALSPRTRNAQVEMYQSGEVDYLVATDAIGMGLNMDIDHVAFARTTKFDGRQMRDLTAAEIGQIAGRAGRYVRDGSFTTVAGSDDGEIEPTVVAQVEEHSFPPIKRLSWRNAQLDFKTPQRLIATLEAKSDIQILRRAPEAMDLTALKALAGDDSVAARATTPAAVRLLWEVCQLPDFRKWSPGEHINLVKRLFLDLTSDRGVIPHDWFAAQVARLDNVQGDLDTLAARIACIRTWTYVAHRRGWLSEAGHWAHVTRGIEDKLSDALHHRLTQRFVDRRTSVLMREMRQKGELSVSIDDHNDVVVEGHKIGRLEGFTFHPDPSAAGADFKTLQSAAEKTVKAELTRRAKLFTNIGYKTVTLDVSGGFDAPVIRWQGAAIARVEKGGTRLGPQVALVDDALLSGGEAQMVLARLQGWLDDRIREKLEPLVKVDEELALSEPSEANGVKLEGLARGVAFKLLESFGVLTREDVAGDLRQIDQEHRRGLRRFAIRIGATSLYQTATLKPHAVELRLMLWALWEGKQSLPAQPTPGLVTIPIDPQAPRAFYRIAGFRVAGDHAVRIDMLERLADAVRPLGQKSQQFEVSPEIMGLVGCSGDDFAEVMRVLGYGHEKKILTPEEVAAEREAAEAAEAAAQAAARATAPTGAPEAATAAPDTPADQANAAPADGAAQAMPEVTPDVTADAVSDARTHPAPETRAAPTETAEAAEAPEAADAPEAPEANDNSPAAPDGTADVVADTATDAAAQAPGATAEPTAPDTVADAPATDEPASADGATPSAAKPAAPVERYLFKWEPRRRRAERGRGAGDDGPRRSGGAARGDGAAAGAEAPAGGRGRAQGPGRGRDGDRGDRGGRPRGGDKGGPPRKGKGGRPRDGERKGANAPRVFSAGGQKKADTVDADSPFAKLQELKDRMEGKS</sequence>
<dbReference type="Pfam" id="PF00271">
    <property type="entry name" value="Helicase_C"/>
    <property type="match status" value="1"/>
</dbReference>
<dbReference type="InterPro" id="IPR055206">
    <property type="entry name" value="DEXQc_SUV3"/>
</dbReference>
<evidence type="ECO:0000313" key="7">
    <source>
        <dbReference type="EMBL" id="TCP32949.1"/>
    </source>
</evidence>
<feature type="compositionally biased region" description="Basic and acidic residues" evidence="5">
    <location>
        <begin position="1102"/>
        <end position="1112"/>
    </location>
</feature>
<dbReference type="EMBL" id="SLXO01000008">
    <property type="protein sequence ID" value="TCP32949.1"/>
    <property type="molecule type" value="Genomic_DNA"/>
</dbReference>
<evidence type="ECO:0000256" key="1">
    <source>
        <dbReference type="ARBA" id="ARBA00022741"/>
    </source>
</evidence>
<evidence type="ECO:0000256" key="3">
    <source>
        <dbReference type="ARBA" id="ARBA00022806"/>
    </source>
</evidence>
<feature type="region of interest" description="Disordered" evidence="5">
    <location>
        <begin position="820"/>
        <end position="1112"/>
    </location>
</feature>